<organism evidence="1 2">
    <name type="scientific">Nannocystis radixulma</name>
    <dbReference type="NCBI Taxonomy" id="2995305"/>
    <lineage>
        <taxon>Bacteria</taxon>
        <taxon>Pseudomonadati</taxon>
        <taxon>Myxococcota</taxon>
        <taxon>Polyangia</taxon>
        <taxon>Nannocystales</taxon>
        <taxon>Nannocystaceae</taxon>
        <taxon>Nannocystis</taxon>
    </lineage>
</organism>
<proteinExistence type="predicted"/>
<protein>
    <submittedName>
        <fullName evidence="1">PIG-L family deacetylase</fullName>
    </submittedName>
</protein>
<dbReference type="SUPFAM" id="SSF102588">
    <property type="entry name" value="LmbE-like"/>
    <property type="match status" value="1"/>
</dbReference>
<evidence type="ECO:0000313" key="2">
    <source>
        <dbReference type="Proteomes" id="UP001217838"/>
    </source>
</evidence>
<dbReference type="Pfam" id="PF02585">
    <property type="entry name" value="PIG-L"/>
    <property type="match status" value="1"/>
</dbReference>
<name>A0ABT5B5R0_9BACT</name>
<reference evidence="1 2" key="1">
    <citation type="submission" date="2022-11" db="EMBL/GenBank/DDBJ databases">
        <title>Minimal conservation of predation-associated metabolite biosynthetic gene clusters underscores biosynthetic potential of Myxococcota including descriptions for ten novel species: Archangium lansinium sp. nov., Myxococcus landrumus sp. nov., Nannocystis bai.</title>
        <authorList>
            <person name="Ahearne A."/>
            <person name="Stevens C."/>
            <person name="Dowd S."/>
        </authorList>
    </citation>
    <scope>NUCLEOTIDE SEQUENCE [LARGE SCALE GENOMIC DNA]</scope>
    <source>
        <strain evidence="1 2">NCELM</strain>
    </source>
</reference>
<dbReference type="EMBL" id="JAQNDN010000007">
    <property type="protein sequence ID" value="MDC0669469.1"/>
    <property type="molecule type" value="Genomic_DNA"/>
</dbReference>
<dbReference type="Proteomes" id="UP001217838">
    <property type="component" value="Unassembled WGS sequence"/>
</dbReference>
<dbReference type="InterPro" id="IPR024078">
    <property type="entry name" value="LmbE-like_dom_sf"/>
</dbReference>
<dbReference type="RefSeq" id="WP_271999281.1">
    <property type="nucleotide sequence ID" value="NZ_JAQNDN010000007.1"/>
</dbReference>
<dbReference type="Gene3D" id="3.40.50.10320">
    <property type="entry name" value="LmbE-like"/>
    <property type="match status" value="1"/>
</dbReference>
<dbReference type="InterPro" id="IPR003737">
    <property type="entry name" value="GlcNAc_PI_deacetylase-related"/>
</dbReference>
<keyword evidence="2" id="KW-1185">Reference proteome</keyword>
<evidence type="ECO:0000313" key="1">
    <source>
        <dbReference type="EMBL" id="MDC0669469.1"/>
    </source>
</evidence>
<accession>A0ABT5B5R0</accession>
<sequence length="267" mass="29986">MTNTPPMTLETMPSLPDALVEGAALVVAHPDDEVLWFGSIAARAQSLIVCFEDSGNAAHTARGRRRVSEAFPRPARWLRLNEPRTWRRTSWNDPTYTPHGLQATDPQTDQRVAETFAQLVEILERELAGATAVFTHNPWGEYGHADHALVHAAVRTVATARELPLLCPLIASLTSVRALRRQQAAWGSPMRADVDIEFCERVRSLYVTHGVWTWDEQWNFWTRDVFAPVQVGSGTVPASAIRWVRGFLDREYPEHVEDRAVLDSSQA</sequence>
<gene>
    <name evidence="1" type="ORF">POL58_17065</name>
</gene>
<comment type="caution">
    <text evidence="1">The sequence shown here is derived from an EMBL/GenBank/DDBJ whole genome shotgun (WGS) entry which is preliminary data.</text>
</comment>